<dbReference type="InParanoid" id="A0A0G4GGV8"/>
<reference evidence="2 3" key="1">
    <citation type="submission" date="2014-11" db="EMBL/GenBank/DDBJ databases">
        <authorList>
            <person name="Zhu J."/>
            <person name="Qi W."/>
            <person name="Song R."/>
        </authorList>
    </citation>
    <scope>NUCLEOTIDE SEQUENCE [LARGE SCALE GENOMIC DNA]</scope>
</reference>
<dbReference type="CDD" id="cd09917">
    <property type="entry name" value="F-box_SF"/>
    <property type="match status" value="1"/>
</dbReference>
<dbReference type="SUPFAM" id="SSF81383">
    <property type="entry name" value="F-box domain"/>
    <property type="match status" value="1"/>
</dbReference>
<proteinExistence type="predicted"/>
<organism evidence="2 3">
    <name type="scientific">Vitrella brassicaformis (strain CCMP3155)</name>
    <dbReference type="NCBI Taxonomy" id="1169540"/>
    <lineage>
        <taxon>Eukaryota</taxon>
        <taxon>Sar</taxon>
        <taxon>Alveolata</taxon>
        <taxon>Colpodellida</taxon>
        <taxon>Vitrellaceae</taxon>
        <taxon>Vitrella</taxon>
    </lineage>
</organism>
<dbReference type="InterPro" id="IPR036047">
    <property type="entry name" value="F-box-like_dom_sf"/>
</dbReference>
<evidence type="ECO:0000256" key="1">
    <source>
        <dbReference type="SAM" id="MobiDB-lite"/>
    </source>
</evidence>
<dbReference type="Gene3D" id="1.20.1280.50">
    <property type="match status" value="1"/>
</dbReference>
<dbReference type="PhylomeDB" id="A0A0G4GGV8"/>
<dbReference type="VEuPathDB" id="CryptoDB:Vbra_9932"/>
<protein>
    <recommendedName>
        <fullName evidence="4">F-box domain-containing protein</fullName>
    </recommendedName>
</protein>
<dbReference type="Proteomes" id="UP000041254">
    <property type="component" value="Unassembled WGS sequence"/>
</dbReference>
<name>A0A0G4GGV8_VITBC</name>
<gene>
    <name evidence="2" type="ORF">Vbra_9932</name>
</gene>
<evidence type="ECO:0000313" key="3">
    <source>
        <dbReference type="Proteomes" id="UP000041254"/>
    </source>
</evidence>
<sequence length="197" mass="21576">MRRVKAKRGPAVTCQAAAAPPQLSTEAVAEVMKYLPSGADVGRAERVCRVWREASRVGKHHVWAARVDEHKAKIGNARLTYGMRAGGRFDHGSSKEQYVAAACTECGSLATYELTKYGIRLCEQCAQADMSDTTTFPKCRKDPHLFAKLTKALCQLGGVRCVGSMMAITPTPPAQRRANRRPRRRAQMTGGMIELSP</sequence>
<evidence type="ECO:0008006" key="4">
    <source>
        <dbReference type="Google" id="ProtNLM"/>
    </source>
</evidence>
<keyword evidence="3" id="KW-1185">Reference proteome</keyword>
<feature type="region of interest" description="Disordered" evidence="1">
    <location>
        <begin position="170"/>
        <end position="197"/>
    </location>
</feature>
<accession>A0A0G4GGV8</accession>
<dbReference type="AlphaFoldDB" id="A0A0G4GGV8"/>
<evidence type="ECO:0000313" key="2">
    <source>
        <dbReference type="EMBL" id="CEM28852.1"/>
    </source>
</evidence>
<dbReference type="EMBL" id="CDMY01000662">
    <property type="protein sequence ID" value="CEM28852.1"/>
    <property type="molecule type" value="Genomic_DNA"/>
</dbReference>
<feature type="compositionally biased region" description="Basic residues" evidence="1">
    <location>
        <begin position="177"/>
        <end position="186"/>
    </location>
</feature>